<dbReference type="EMBL" id="CP002279">
    <property type="protein sequence ID" value="AEH85523.1"/>
    <property type="molecule type" value="Genomic_DNA"/>
</dbReference>
<dbReference type="AlphaFoldDB" id="F7YC53"/>
<dbReference type="eggNOG" id="COG3735">
    <property type="taxonomic scope" value="Bacteria"/>
</dbReference>
<keyword evidence="1" id="KW-0812">Transmembrane</keyword>
<evidence type="ECO:0000313" key="3">
    <source>
        <dbReference type="Proteomes" id="UP000001623"/>
    </source>
</evidence>
<dbReference type="InterPro" id="IPR002816">
    <property type="entry name" value="TraB/PrgY/GumN_fam"/>
</dbReference>
<sequence>MNPSILQCQLTVLPLFALTNGVMKRVIAIADRAAHVSLKLLVALNILFFLSFLAVLLFAAGRAHAEIPTCTGADMVSALQKNDPAAYQKIEAEATATPNGKGLLWKLEKPGEQPSFLFGTMHMTDPRVTTLPPAAQKAFDAAGTIIIETTDVLDKQKMMTAMLKEPDLMMFTDSTTLSSLLKPDEAAAMNAALDARGIPPATVAKMKPWMLSAMMALPACELARQSGGAPVLDVKLAESAKAAGKPVEGLETAESQLRAMASLPLAFHMKGLVDTLKLGDKVNDINETMIVLYQRGDTGMFWPLFRAAMPEEQNDASGYAAFEETMITSRNKVMVDHAEPILAKGNAFMAVGALHLPGPQGLVEDFRKAGYTVTAVGL</sequence>
<evidence type="ECO:0000313" key="2">
    <source>
        <dbReference type="EMBL" id="AEH85523.1"/>
    </source>
</evidence>
<keyword evidence="1" id="KW-0472">Membrane</keyword>
<dbReference type="STRING" id="536019.Mesop_1037"/>
<dbReference type="CDD" id="cd14789">
    <property type="entry name" value="Tiki"/>
    <property type="match status" value="1"/>
</dbReference>
<organism evidence="2 3">
    <name type="scientific">Mesorhizobium opportunistum (strain LMG 24607 / HAMBI 3007 / WSM2075)</name>
    <dbReference type="NCBI Taxonomy" id="536019"/>
    <lineage>
        <taxon>Bacteria</taxon>
        <taxon>Pseudomonadati</taxon>
        <taxon>Pseudomonadota</taxon>
        <taxon>Alphaproteobacteria</taxon>
        <taxon>Hyphomicrobiales</taxon>
        <taxon>Phyllobacteriaceae</taxon>
        <taxon>Mesorhizobium</taxon>
    </lineage>
</organism>
<reference evidence="2 3" key="1">
    <citation type="submission" date="2010-10" db="EMBL/GenBank/DDBJ databases">
        <title>Complete sequence of Mesorhizobium opportunistum WSM2075.</title>
        <authorList>
            <consortium name="US DOE Joint Genome Institute"/>
            <person name="Lucas S."/>
            <person name="Copeland A."/>
            <person name="Lapidus A."/>
            <person name="Cheng J.-F."/>
            <person name="Bruce D."/>
            <person name="Goodwin L."/>
            <person name="Pitluck S."/>
            <person name="Chertkov O."/>
            <person name="Misra M."/>
            <person name="Detter J.C."/>
            <person name="Han C."/>
            <person name="Tapia R."/>
            <person name="Land M."/>
            <person name="Hauser L."/>
            <person name="Kyrpides N."/>
            <person name="Ovchinnikova G."/>
            <person name="Mavrommatis K.M."/>
            <person name="Tiwari R.P."/>
            <person name="Howieson J.G."/>
            <person name="O'Hara G.W."/>
            <person name="Nandasena K.G."/>
            <person name="Woyke T."/>
        </authorList>
    </citation>
    <scope>NUCLEOTIDE SEQUENCE [LARGE SCALE GENOMIC DNA]</scope>
    <source>
        <strain evidence="3">LMG 24607 / HAMBI 3007 / WSM2075</strain>
    </source>
</reference>
<keyword evidence="1" id="KW-1133">Transmembrane helix</keyword>
<dbReference type="KEGG" id="mop:Mesop_1037"/>
<feature type="transmembrane region" description="Helical" evidence="1">
    <location>
        <begin position="40"/>
        <end position="59"/>
    </location>
</feature>
<dbReference type="PANTHER" id="PTHR40590">
    <property type="entry name" value="CYTOPLASMIC PROTEIN-RELATED"/>
    <property type="match status" value="1"/>
</dbReference>
<dbReference type="PANTHER" id="PTHR40590:SF1">
    <property type="entry name" value="CYTOPLASMIC PROTEIN"/>
    <property type="match status" value="1"/>
</dbReference>
<dbReference type="Proteomes" id="UP000001623">
    <property type="component" value="Chromosome"/>
</dbReference>
<dbReference type="HOGENOM" id="CLU_057525_1_0_5"/>
<gene>
    <name evidence="2" type="ordered locus">Mesop_1037</name>
</gene>
<dbReference type="InterPro" id="IPR047111">
    <property type="entry name" value="YbaP-like"/>
</dbReference>
<evidence type="ECO:0000256" key="1">
    <source>
        <dbReference type="SAM" id="Phobius"/>
    </source>
</evidence>
<accession>F7YC53</accession>
<proteinExistence type="predicted"/>
<name>F7YC53_MESOW</name>
<dbReference type="Pfam" id="PF01963">
    <property type="entry name" value="TraB_PrgY_gumN"/>
    <property type="match status" value="1"/>
</dbReference>
<protein>
    <submittedName>
        <fullName evidence="2">GumN family protein</fullName>
    </submittedName>
</protein>